<feature type="domain" description="Helicase C-terminal" evidence="9">
    <location>
        <begin position="351"/>
        <end position="515"/>
    </location>
</feature>
<dbReference type="Pfam" id="PF00271">
    <property type="entry name" value="Helicase_C"/>
    <property type="match status" value="1"/>
</dbReference>
<evidence type="ECO:0000256" key="2">
    <source>
        <dbReference type="ARBA" id="ARBA00022741"/>
    </source>
</evidence>
<evidence type="ECO:0000256" key="6">
    <source>
        <dbReference type="ARBA" id="ARBA00022884"/>
    </source>
</evidence>
<proteinExistence type="predicted"/>
<dbReference type="InterPro" id="IPR011545">
    <property type="entry name" value="DEAD/DEAH_box_helicase_dom"/>
</dbReference>
<keyword evidence="2" id="KW-0547">Nucleotide-binding</keyword>
<dbReference type="InterPro" id="IPR014001">
    <property type="entry name" value="Helicase_ATP-bd"/>
</dbReference>
<dbReference type="SMART" id="SM00490">
    <property type="entry name" value="HELICc"/>
    <property type="match status" value="1"/>
</dbReference>
<dbReference type="GO" id="GO:0005829">
    <property type="term" value="C:cytosol"/>
    <property type="evidence" value="ECO:0007669"/>
    <property type="project" value="TreeGrafter"/>
</dbReference>
<sequence length="554" mass="61491">MSSNVRLSLGYVWKYVTPVGKPSVSVSSIITFNRALPSWKYPSVDWNMHAIHKATRHYTSGNNPIATVEEPDSTVENYFKLIHPELAANLSENNIFKPTNIQQKAFNLVKSGKHTIITAETGSGKTLAYLIPIIDRLLETAEKKSTDPYNKSPRCLLLTTTLHLQLQIMQVLEKILKSRNETRLPLTCTLIPLPAGIPSSRLASPDIAIASAAGILNHYKREKDLRAFLKHTQAIVLDEADLAIEEGPGFDILEMARRIIINRHESNPLQMVFAAATLAPIKAKTSKVPRALIFKALGDVTVVSSSFLHKVSTNIHEQFIAMPKSAEVDSNAELDAKMETLVGLVKNAADRLDQGTKSEKWLVFCGTGGRSDKIHDDLATKLKMQEPPLPRNVTLSIAHGDLNRAERSRFIVGFSEMYVTPDTETASNDDIHILIATDIVSRGVDFKDVTKVIHFDFPKNAADYLHRIGRVGRNNNGKGESIGFIMEKNTKLADHIQEASGEAEKVNRKKLLNHGRYAVHLDTDADISQLKQASKFPLTGILSRKRSFSRSTNK</sequence>
<evidence type="ECO:0000256" key="7">
    <source>
        <dbReference type="ARBA" id="ARBA00047984"/>
    </source>
</evidence>
<comment type="catalytic activity">
    <reaction evidence="7">
        <text>ATP + H2O = ADP + phosphate + H(+)</text>
        <dbReference type="Rhea" id="RHEA:13065"/>
        <dbReference type="ChEBI" id="CHEBI:15377"/>
        <dbReference type="ChEBI" id="CHEBI:15378"/>
        <dbReference type="ChEBI" id="CHEBI:30616"/>
        <dbReference type="ChEBI" id="CHEBI:43474"/>
        <dbReference type="ChEBI" id="CHEBI:456216"/>
        <dbReference type="EC" id="3.6.4.13"/>
    </reaction>
</comment>
<keyword evidence="6" id="KW-0694">RNA-binding</keyword>
<dbReference type="Proteomes" id="UP000077115">
    <property type="component" value="Unassembled WGS sequence"/>
</dbReference>
<dbReference type="eggNOG" id="KOG0336">
    <property type="taxonomic scope" value="Eukaryota"/>
</dbReference>
<dbReference type="GO" id="GO:0005524">
    <property type="term" value="F:ATP binding"/>
    <property type="evidence" value="ECO:0007669"/>
    <property type="project" value="UniProtKB-KW"/>
</dbReference>
<dbReference type="SUPFAM" id="SSF52540">
    <property type="entry name" value="P-loop containing nucleoside triphosphate hydrolases"/>
    <property type="match status" value="1"/>
</dbReference>
<evidence type="ECO:0000256" key="5">
    <source>
        <dbReference type="ARBA" id="ARBA00022840"/>
    </source>
</evidence>
<dbReference type="GO" id="GO:0003723">
    <property type="term" value="F:RNA binding"/>
    <property type="evidence" value="ECO:0007669"/>
    <property type="project" value="UniProtKB-KW"/>
</dbReference>
<evidence type="ECO:0000259" key="8">
    <source>
        <dbReference type="PROSITE" id="PS51192"/>
    </source>
</evidence>
<protein>
    <recommendedName>
        <fullName evidence="1">RNA helicase</fullName>
        <ecNumber evidence="1">3.6.4.13</ecNumber>
    </recommendedName>
</protein>
<dbReference type="Pfam" id="PF00270">
    <property type="entry name" value="DEAD"/>
    <property type="match status" value="1"/>
</dbReference>
<keyword evidence="4" id="KW-0347">Helicase</keyword>
<gene>
    <name evidence="10" type="ORF">BDEG_26930</name>
</gene>
<dbReference type="VEuPathDB" id="FungiDB:BDEG_26930"/>
<dbReference type="PANTHER" id="PTHR47959:SF1">
    <property type="entry name" value="ATP-DEPENDENT RNA HELICASE DBPA"/>
    <property type="match status" value="1"/>
</dbReference>
<organism evidence="10 11">
    <name type="scientific">Batrachochytrium dendrobatidis (strain JEL423)</name>
    <dbReference type="NCBI Taxonomy" id="403673"/>
    <lineage>
        <taxon>Eukaryota</taxon>
        <taxon>Fungi</taxon>
        <taxon>Fungi incertae sedis</taxon>
        <taxon>Chytridiomycota</taxon>
        <taxon>Chytridiomycota incertae sedis</taxon>
        <taxon>Chytridiomycetes</taxon>
        <taxon>Rhizophydiales</taxon>
        <taxon>Rhizophydiales incertae sedis</taxon>
        <taxon>Batrachochytrium</taxon>
    </lineage>
</organism>
<dbReference type="SMART" id="SM00487">
    <property type="entry name" value="DEXDc"/>
    <property type="match status" value="1"/>
</dbReference>
<evidence type="ECO:0000256" key="3">
    <source>
        <dbReference type="ARBA" id="ARBA00022801"/>
    </source>
</evidence>
<reference evidence="10 11" key="1">
    <citation type="submission" date="2006-10" db="EMBL/GenBank/DDBJ databases">
        <title>The Genome Sequence of Batrachochytrium dendrobatidis JEL423.</title>
        <authorList>
            <consortium name="The Broad Institute Genome Sequencing Platform"/>
            <person name="Birren B."/>
            <person name="Lander E."/>
            <person name="Galagan J."/>
            <person name="Cuomo C."/>
            <person name="Devon K."/>
            <person name="Jaffe D."/>
            <person name="Butler J."/>
            <person name="Alvarez P."/>
            <person name="Gnerre S."/>
            <person name="Grabherr M."/>
            <person name="Kleber M."/>
            <person name="Mauceli E."/>
            <person name="Brockman W."/>
            <person name="Young S."/>
            <person name="LaButti K."/>
            <person name="Sykes S."/>
            <person name="DeCaprio D."/>
            <person name="Crawford M."/>
            <person name="Koehrsen M."/>
            <person name="Engels R."/>
            <person name="Montgomery P."/>
            <person name="Pearson M."/>
            <person name="Howarth C."/>
            <person name="Larson L."/>
            <person name="White J."/>
            <person name="O'Leary S."/>
            <person name="Kodira C."/>
            <person name="Zeng Q."/>
            <person name="Yandava C."/>
            <person name="Alvarado L."/>
            <person name="Longcore J."/>
            <person name="James T."/>
        </authorList>
    </citation>
    <scope>NUCLEOTIDE SEQUENCE [LARGE SCALE GENOMIC DNA]</scope>
    <source>
        <strain evidence="10 11">JEL423</strain>
    </source>
</reference>
<dbReference type="GO" id="GO:0016787">
    <property type="term" value="F:hydrolase activity"/>
    <property type="evidence" value="ECO:0007669"/>
    <property type="project" value="UniProtKB-KW"/>
</dbReference>
<dbReference type="AlphaFoldDB" id="A0A177WVB2"/>
<feature type="domain" description="Helicase ATP-binding" evidence="8">
    <location>
        <begin position="106"/>
        <end position="296"/>
    </location>
</feature>
<dbReference type="CDD" id="cd18787">
    <property type="entry name" value="SF2_C_DEAD"/>
    <property type="match status" value="1"/>
</dbReference>
<reference evidence="10 11" key="2">
    <citation type="submission" date="2016-05" db="EMBL/GenBank/DDBJ databases">
        <title>Lineage-specific infection strategies underlie the spectrum of fungal disease in amphibians.</title>
        <authorList>
            <person name="Cuomo C.A."/>
            <person name="Farrer R.A."/>
            <person name="James T."/>
            <person name="Longcore J."/>
            <person name="Birren B."/>
        </authorList>
    </citation>
    <scope>NUCLEOTIDE SEQUENCE [LARGE SCALE GENOMIC DNA]</scope>
    <source>
        <strain evidence="10 11">JEL423</strain>
    </source>
</reference>
<keyword evidence="5" id="KW-0067">ATP-binding</keyword>
<dbReference type="GO" id="GO:0003724">
    <property type="term" value="F:RNA helicase activity"/>
    <property type="evidence" value="ECO:0007669"/>
    <property type="project" value="UniProtKB-EC"/>
</dbReference>
<evidence type="ECO:0000313" key="11">
    <source>
        <dbReference type="Proteomes" id="UP000077115"/>
    </source>
</evidence>
<evidence type="ECO:0000256" key="4">
    <source>
        <dbReference type="ARBA" id="ARBA00022806"/>
    </source>
</evidence>
<dbReference type="OrthoDB" id="10256233at2759"/>
<evidence type="ECO:0000313" key="10">
    <source>
        <dbReference type="EMBL" id="OAJ43585.1"/>
    </source>
</evidence>
<name>A0A177WVB2_BATDL</name>
<dbReference type="EMBL" id="DS022310">
    <property type="protein sequence ID" value="OAJ43585.1"/>
    <property type="molecule type" value="Genomic_DNA"/>
</dbReference>
<dbReference type="PANTHER" id="PTHR47959">
    <property type="entry name" value="ATP-DEPENDENT RNA HELICASE RHLE-RELATED"/>
    <property type="match status" value="1"/>
</dbReference>
<dbReference type="EC" id="3.6.4.13" evidence="1"/>
<evidence type="ECO:0000259" key="9">
    <source>
        <dbReference type="PROSITE" id="PS51194"/>
    </source>
</evidence>
<evidence type="ECO:0000256" key="1">
    <source>
        <dbReference type="ARBA" id="ARBA00012552"/>
    </source>
</evidence>
<keyword evidence="3" id="KW-0378">Hydrolase</keyword>
<dbReference type="Gene3D" id="3.40.50.300">
    <property type="entry name" value="P-loop containing nucleotide triphosphate hydrolases"/>
    <property type="match status" value="2"/>
</dbReference>
<dbReference type="STRING" id="403673.A0A177WVB2"/>
<dbReference type="InterPro" id="IPR001650">
    <property type="entry name" value="Helicase_C-like"/>
</dbReference>
<dbReference type="PROSITE" id="PS51192">
    <property type="entry name" value="HELICASE_ATP_BIND_1"/>
    <property type="match status" value="1"/>
</dbReference>
<dbReference type="InterPro" id="IPR027417">
    <property type="entry name" value="P-loop_NTPase"/>
</dbReference>
<accession>A0A177WVB2</accession>
<dbReference type="InterPro" id="IPR050079">
    <property type="entry name" value="DEAD_box_RNA_helicase"/>
</dbReference>
<dbReference type="PROSITE" id="PS51194">
    <property type="entry name" value="HELICASE_CTER"/>
    <property type="match status" value="1"/>
</dbReference>